<evidence type="ECO:0000313" key="11">
    <source>
        <dbReference type="EMBL" id="NMF97689.1"/>
    </source>
</evidence>
<dbReference type="Pfam" id="PF03448">
    <property type="entry name" value="MgtE_N"/>
    <property type="match status" value="1"/>
</dbReference>
<dbReference type="InterPro" id="IPR006669">
    <property type="entry name" value="MgtE_transporter"/>
</dbReference>
<protein>
    <recommendedName>
        <fullName evidence="9">Magnesium transporter MgtE</fullName>
    </recommendedName>
</protein>
<evidence type="ECO:0000256" key="4">
    <source>
        <dbReference type="ARBA" id="ARBA00022692"/>
    </source>
</evidence>
<proteinExistence type="inferred from homology"/>
<keyword evidence="9" id="KW-1003">Cell membrane</keyword>
<gene>
    <name evidence="11" type="primary">mgtE</name>
    <name evidence="11" type="ORF">GPA27_09845</name>
</gene>
<evidence type="ECO:0000256" key="9">
    <source>
        <dbReference type="RuleBase" id="RU362011"/>
    </source>
</evidence>
<dbReference type="InterPro" id="IPR006667">
    <property type="entry name" value="SLC41_membr_dom"/>
</dbReference>
<keyword evidence="6 9" id="KW-1133">Transmembrane helix</keyword>
<comment type="subcellular location">
    <subcellularLocation>
        <location evidence="9">Cell membrane</location>
        <topology evidence="9">Multi-pass membrane protein</topology>
    </subcellularLocation>
    <subcellularLocation>
        <location evidence="1">Membrane</location>
        <topology evidence="1">Multi-pass membrane protein</topology>
    </subcellularLocation>
</comment>
<accession>A0ABX1NEK7</accession>
<evidence type="ECO:0000259" key="10">
    <source>
        <dbReference type="PROSITE" id="PS51371"/>
    </source>
</evidence>
<dbReference type="Gene3D" id="1.10.357.20">
    <property type="entry name" value="SLC41 divalent cation transporters, integral membrane domain"/>
    <property type="match status" value="1"/>
</dbReference>
<reference evidence="11 12" key="1">
    <citation type="submission" date="2019-12" db="EMBL/GenBank/DDBJ databases">
        <title>Comparative genomics gives insights into the taxonomy of the Azoarcus-Aromatoleum group and reveals separate origins of nif in the plant-associated Azoarcus and non-plant-associated Aromatoleum sub-groups.</title>
        <authorList>
            <person name="Lafos M."/>
            <person name="Maluk M."/>
            <person name="Batista M."/>
            <person name="Junghare M."/>
            <person name="Carmona M."/>
            <person name="Faoro H."/>
            <person name="Cruz L.M."/>
            <person name="Battistoni F."/>
            <person name="De Souza E."/>
            <person name="Pedrosa F."/>
            <person name="Chen W.-M."/>
            <person name="Poole P.S."/>
            <person name="Dixon R.A."/>
            <person name="James E.K."/>
        </authorList>
    </citation>
    <scope>NUCLEOTIDE SEQUENCE [LARGE SCALE GENOMIC DNA]</scope>
    <source>
        <strain evidence="11 12">T</strain>
    </source>
</reference>
<dbReference type="InterPro" id="IPR036739">
    <property type="entry name" value="SLC41_membr_dom_sf"/>
</dbReference>
<dbReference type="Pfam" id="PF01769">
    <property type="entry name" value="MgtE"/>
    <property type="match status" value="1"/>
</dbReference>
<dbReference type="SUPFAM" id="SSF158791">
    <property type="entry name" value="MgtE N-terminal domain-like"/>
    <property type="match status" value="1"/>
</dbReference>
<evidence type="ECO:0000256" key="1">
    <source>
        <dbReference type="ARBA" id="ARBA00004141"/>
    </source>
</evidence>
<evidence type="ECO:0000256" key="8">
    <source>
        <dbReference type="PROSITE-ProRule" id="PRU00703"/>
    </source>
</evidence>
<dbReference type="InterPro" id="IPR046342">
    <property type="entry name" value="CBS_dom_sf"/>
</dbReference>
<dbReference type="CDD" id="cd04606">
    <property type="entry name" value="CBS_pair_Mg_transporter"/>
    <property type="match status" value="1"/>
</dbReference>
<name>A0ABX1NEK7_9RHOO</name>
<dbReference type="Pfam" id="PF00571">
    <property type="entry name" value="CBS"/>
    <property type="match status" value="2"/>
</dbReference>
<evidence type="ECO:0000256" key="3">
    <source>
        <dbReference type="ARBA" id="ARBA00022448"/>
    </source>
</evidence>
<dbReference type="Gene3D" id="1.25.60.10">
    <property type="entry name" value="MgtE N-terminal domain-like"/>
    <property type="match status" value="1"/>
</dbReference>
<dbReference type="EMBL" id="WTVS01000017">
    <property type="protein sequence ID" value="NMF97689.1"/>
    <property type="molecule type" value="Genomic_DNA"/>
</dbReference>
<feature type="transmembrane region" description="Helical" evidence="9">
    <location>
        <begin position="419"/>
        <end position="443"/>
    </location>
</feature>
<dbReference type="SMART" id="SM00924">
    <property type="entry name" value="MgtE_N"/>
    <property type="match status" value="1"/>
</dbReference>
<dbReference type="InterPro" id="IPR000644">
    <property type="entry name" value="CBS_dom"/>
</dbReference>
<evidence type="ECO:0000256" key="6">
    <source>
        <dbReference type="ARBA" id="ARBA00022989"/>
    </source>
</evidence>
<feature type="transmembrane region" description="Helical" evidence="9">
    <location>
        <begin position="455"/>
        <end position="479"/>
    </location>
</feature>
<keyword evidence="4 9" id="KW-0812">Transmembrane</keyword>
<comment type="caution">
    <text evidence="11">The sequence shown here is derived from an EMBL/GenBank/DDBJ whole genome shotgun (WGS) entry which is preliminary data.</text>
</comment>
<evidence type="ECO:0000313" key="12">
    <source>
        <dbReference type="Proteomes" id="UP000634522"/>
    </source>
</evidence>
<dbReference type="SUPFAM" id="SSF54631">
    <property type="entry name" value="CBS-domain pair"/>
    <property type="match status" value="1"/>
</dbReference>
<keyword evidence="12" id="KW-1185">Reference proteome</keyword>
<organism evidence="11 12">
    <name type="scientific">Aromatoleum toluolicum</name>
    <dbReference type="NCBI Taxonomy" id="90060"/>
    <lineage>
        <taxon>Bacteria</taxon>
        <taxon>Pseudomonadati</taxon>
        <taxon>Pseudomonadota</taxon>
        <taxon>Betaproteobacteria</taxon>
        <taxon>Rhodocyclales</taxon>
        <taxon>Rhodocyclaceae</taxon>
        <taxon>Aromatoleum</taxon>
    </lineage>
</organism>
<feature type="domain" description="CBS" evidence="10">
    <location>
        <begin position="170"/>
        <end position="233"/>
    </location>
</feature>
<evidence type="ECO:0000256" key="2">
    <source>
        <dbReference type="ARBA" id="ARBA00009749"/>
    </source>
</evidence>
<keyword evidence="8" id="KW-0129">CBS domain</keyword>
<evidence type="ECO:0000256" key="5">
    <source>
        <dbReference type="ARBA" id="ARBA00022842"/>
    </source>
</evidence>
<keyword evidence="7 9" id="KW-0472">Membrane</keyword>
<feature type="transmembrane region" description="Helical" evidence="9">
    <location>
        <begin position="393"/>
        <end position="413"/>
    </location>
</feature>
<dbReference type="InterPro" id="IPR038076">
    <property type="entry name" value="MgtE_N_sf"/>
</dbReference>
<keyword evidence="3 9" id="KW-0813">Transport</keyword>
<keyword evidence="5 9" id="KW-0460">Magnesium</keyword>
<dbReference type="RefSeq" id="WP_169139994.1">
    <property type="nucleotide sequence ID" value="NZ_WTVS01000017.1"/>
</dbReference>
<sequence>MSEQDERHPDDVQQHLREVQELLARHRVVEDLVHRQDMPRHELVENLVHKQHVAELQTKLDSLHPADIAYILEALPLEDRLFVWDLVKAERDGDILLEVSDAVRESLIETMDPHELKAAAETLDADELADLAPDLPPEVMLDVFQSLDSEEREQLRAAMSFPEESVGALMDFDMVTVREDVTLEVVLRYLRRFDELPDHTDKLFVIDREDHLKGILTLESLLINDPEMVVGEVMHKENVISFEPEDEADDAAQAFERYDLVSAPVIDAEKRVIGRLTVADVVDYIREESEHEILSHAGLREEEDIFASVWDSVKNRWAWLAINLVTAFIASRVIGAFEGSIEKLVALAALMPIVAGIGGNSGNQTVTMIVRAIAMGQVEQTAMQRLMRKEMGVAVVNGLVWGGLLGLLAWALYGSASLGAVMTAAMTLNLLLAACAGVLIPMVRLRFGADPAMGGSVMITALTDSGGFFIFLGLATLILL</sequence>
<keyword evidence="9" id="KW-0479">Metal-binding</keyword>
<dbReference type="Gene3D" id="3.10.580.10">
    <property type="entry name" value="CBS-domain"/>
    <property type="match status" value="1"/>
</dbReference>
<dbReference type="PANTHER" id="PTHR43773:SF1">
    <property type="entry name" value="MAGNESIUM TRANSPORTER MGTE"/>
    <property type="match status" value="1"/>
</dbReference>
<comment type="similarity">
    <text evidence="2 9">Belongs to the SLC41A transporter family.</text>
</comment>
<dbReference type="SMART" id="SM00116">
    <property type="entry name" value="CBS"/>
    <property type="match status" value="2"/>
</dbReference>
<comment type="subunit">
    <text evidence="9">Homodimer.</text>
</comment>
<dbReference type="SUPFAM" id="SSF161093">
    <property type="entry name" value="MgtE membrane domain-like"/>
    <property type="match status" value="1"/>
</dbReference>
<comment type="caution">
    <text evidence="9">Lacks conserved residue(s) required for the propagation of feature annotation.</text>
</comment>
<dbReference type="PROSITE" id="PS51371">
    <property type="entry name" value="CBS"/>
    <property type="match status" value="2"/>
</dbReference>
<dbReference type="NCBIfam" id="TIGR00400">
    <property type="entry name" value="mgtE"/>
    <property type="match status" value="1"/>
</dbReference>
<evidence type="ECO:0000256" key="7">
    <source>
        <dbReference type="ARBA" id="ARBA00023136"/>
    </source>
</evidence>
<feature type="domain" description="CBS" evidence="10">
    <location>
        <begin position="234"/>
        <end position="293"/>
    </location>
</feature>
<dbReference type="InterPro" id="IPR006668">
    <property type="entry name" value="Mg_transptr_MgtE_intracell_dom"/>
</dbReference>
<dbReference type="Proteomes" id="UP000634522">
    <property type="component" value="Unassembled WGS sequence"/>
</dbReference>
<comment type="function">
    <text evidence="9">Acts as a magnesium transporter.</text>
</comment>
<dbReference type="PANTHER" id="PTHR43773">
    <property type="entry name" value="MAGNESIUM TRANSPORTER MGTE"/>
    <property type="match status" value="1"/>
</dbReference>